<dbReference type="KEGG" id="stcm:SCMC78_72910"/>
<sequence length="76" mass="7449">MRAVVGAEHLLGHGGVRRGEQGGDLGQGCADRVGVVRVGHVVLSSCGGAAAGSSSVRAFRAALGGGFRAVPVDGRP</sequence>
<gene>
    <name evidence="1" type="ORF">SCMC78_72910</name>
</gene>
<accession>A0AB33KPX2</accession>
<organism evidence="1">
    <name type="scientific">Streptomyces sp. CMC78</name>
    <dbReference type="NCBI Taxonomy" id="3231512"/>
    <lineage>
        <taxon>Bacteria</taxon>
        <taxon>Bacillati</taxon>
        <taxon>Actinomycetota</taxon>
        <taxon>Actinomycetes</taxon>
        <taxon>Kitasatosporales</taxon>
        <taxon>Streptomycetaceae</taxon>
        <taxon>Streptomyces</taxon>
    </lineage>
</organism>
<protein>
    <submittedName>
        <fullName evidence="1">Uncharacterized protein</fullName>
    </submittedName>
</protein>
<name>A0AB33KPX2_9ACTN</name>
<evidence type="ECO:0000313" key="1">
    <source>
        <dbReference type="EMBL" id="BFP57484.1"/>
    </source>
</evidence>
<reference evidence="1" key="1">
    <citation type="submission" date="2024-07" db="EMBL/GenBank/DDBJ databases">
        <title>Complete genome sequences of cellulolytic bacteria, Kitasatospora sp. CMC57 and Streptomyces sp. CMC78, isolated from Japanese agricultural soil.</title>
        <authorList>
            <person name="Hashimoto T."/>
            <person name="Ito M."/>
            <person name="Iwamoto M."/>
            <person name="Fukahori D."/>
            <person name="Shoda T."/>
            <person name="Sakoda M."/>
            <person name="Morohoshi T."/>
            <person name="Mitsuboshi M."/>
            <person name="Nishizawa T."/>
        </authorList>
    </citation>
    <scope>NUCLEOTIDE SEQUENCE</scope>
    <source>
        <strain evidence="1">CMC78</strain>
    </source>
</reference>
<dbReference type="AlphaFoldDB" id="A0AB33KPX2"/>
<dbReference type="EMBL" id="AP035884">
    <property type="protein sequence ID" value="BFP57484.1"/>
    <property type="molecule type" value="Genomic_DNA"/>
</dbReference>
<proteinExistence type="predicted"/>